<organism evidence="1 2">
    <name type="scientific">Populus alba</name>
    <name type="common">White poplar</name>
    <dbReference type="NCBI Taxonomy" id="43335"/>
    <lineage>
        <taxon>Eukaryota</taxon>
        <taxon>Viridiplantae</taxon>
        <taxon>Streptophyta</taxon>
        <taxon>Embryophyta</taxon>
        <taxon>Tracheophyta</taxon>
        <taxon>Spermatophyta</taxon>
        <taxon>Magnoliopsida</taxon>
        <taxon>eudicotyledons</taxon>
        <taxon>Gunneridae</taxon>
        <taxon>Pentapetalae</taxon>
        <taxon>rosids</taxon>
        <taxon>fabids</taxon>
        <taxon>Malpighiales</taxon>
        <taxon>Salicaceae</taxon>
        <taxon>Saliceae</taxon>
        <taxon>Populus</taxon>
    </lineage>
</organism>
<name>A0ACC4CIE2_POPAL</name>
<keyword evidence="2" id="KW-1185">Reference proteome</keyword>
<dbReference type="EMBL" id="RCHU02000004">
    <property type="protein sequence ID" value="KAL3597626.1"/>
    <property type="molecule type" value="Genomic_DNA"/>
</dbReference>
<reference evidence="1 2" key="1">
    <citation type="journal article" date="2024" name="Plant Biotechnol. J.">
        <title>Genome and CRISPR/Cas9 system of a widespread forest tree (Populus alba) in the world.</title>
        <authorList>
            <person name="Liu Y.J."/>
            <person name="Jiang P.F."/>
            <person name="Han X.M."/>
            <person name="Li X.Y."/>
            <person name="Wang H.M."/>
            <person name="Wang Y.J."/>
            <person name="Wang X.X."/>
            <person name="Zeng Q.Y."/>
        </authorList>
    </citation>
    <scope>NUCLEOTIDE SEQUENCE [LARGE SCALE GENOMIC DNA]</scope>
    <source>
        <strain evidence="2">cv. PAL-ZL1</strain>
    </source>
</reference>
<protein>
    <submittedName>
        <fullName evidence="1">Uncharacterized protein</fullName>
    </submittedName>
</protein>
<accession>A0ACC4CIE2</accession>
<proteinExistence type="predicted"/>
<comment type="caution">
    <text evidence="1">The sequence shown here is derived from an EMBL/GenBank/DDBJ whole genome shotgun (WGS) entry which is preliminary data.</text>
</comment>
<dbReference type="Proteomes" id="UP000309997">
    <property type="component" value="Unassembled WGS sequence"/>
</dbReference>
<sequence>MAVQFNNLCRVLPATPKVRLVSVVVLMNADSDGEKVSEPPINIESGISFAMDYMEEKNIIVSDQTPIVTTKDHAPPGSQVATGGSDPTQEPNNPGGGVAGGSGGSGSEGVVENTVKRKRGRPRKCDVDANPVSSPPPPQGLSSSLSSYERRGRGRPRGSGGFAAETAGGSFTPHVVPVYTGEDIVSKILELSQKGARAVCILSATGVVSSVIMRQPGPSGGILRYDGRFEILSLSGSFTLGETGGSNRKNSMLSVSLAKPDGRVFGGGVAGSLIAAGPIQLVIASFKQNISKGIKRRQSADPPAAPSLPANSDVVRVPVKIAGTTDGEDNCTTPTSALSEPRNEEAGNTVISNQQANTDSQNSSGQNVLQSQKQTLLNYLSDCCNAAIIPIAEKTIAIVTFNQKIMLLFDGLKNTTGKIKSGGMKPKAPINELISPKNGGIAVIVVAMMTENDLEAALGITSSKFFFASDLQGCSRALHL</sequence>
<evidence type="ECO:0000313" key="1">
    <source>
        <dbReference type="EMBL" id="KAL3597626.1"/>
    </source>
</evidence>
<gene>
    <name evidence="1" type="ORF">D5086_009263</name>
</gene>
<evidence type="ECO:0000313" key="2">
    <source>
        <dbReference type="Proteomes" id="UP000309997"/>
    </source>
</evidence>